<evidence type="ECO:0000256" key="6">
    <source>
        <dbReference type="ARBA" id="ARBA00023211"/>
    </source>
</evidence>
<dbReference type="PANTHER" id="PTHR43275">
    <property type="entry name" value="D-MALATE DEHYDROGENASE [DECARBOXYLATING]"/>
    <property type="match status" value="1"/>
</dbReference>
<dbReference type="Pfam" id="PF00180">
    <property type="entry name" value="Iso_dh"/>
    <property type="match status" value="1"/>
</dbReference>
<evidence type="ECO:0000256" key="1">
    <source>
        <dbReference type="ARBA" id="ARBA00001936"/>
    </source>
</evidence>
<comment type="cofactor">
    <cofactor evidence="2">
        <name>Mg(2+)</name>
        <dbReference type="ChEBI" id="CHEBI:18420"/>
    </cofactor>
</comment>
<dbReference type="OrthoDB" id="9806254at2"/>
<dbReference type="AlphaFoldDB" id="E8R3H6"/>
<dbReference type="GO" id="GO:0003862">
    <property type="term" value="F:3-isopropylmalate dehydrogenase activity"/>
    <property type="evidence" value="ECO:0007669"/>
    <property type="project" value="UniProtKB-EC"/>
</dbReference>
<dbReference type="EMBL" id="CP002353">
    <property type="protein sequence ID" value="ADV61543.1"/>
    <property type="molecule type" value="Genomic_DNA"/>
</dbReference>
<dbReference type="InterPro" id="IPR050501">
    <property type="entry name" value="ICDH/IPMDH"/>
</dbReference>
<dbReference type="NCBIfam" id="NF002898">
    <property type="entry name" value="PRK03437.1"/>
    <property type="match status" value="1"/>
</dbReference>
<dbReference type="STRING" id="575540.Isop_0954"/>
<dbReference type="PANTHER" id="PTHR43275:SF1">
    <property type="entry name" value="D-MALATE DEHYDROGENASE [DECARBOXYLATING]"/>
    <property type="match status" value="1"/>
</dbReference>
<evidence type="ECO:0000313" key="9">
    <source>
        <dbReference type="Proteomes" id="UP000008631"/>
    </source>
</evidence>
<dbReference type="EC" id="1.1.1.85" evidence="8"/>
<dbReference type="InterPro" id="IPR024084">
    <property type="entry name" value="IsoPropMal-DH-like_dom"/>
</dbReference>
<dbReference type="InterPro" id="IPR019818">
    <property type="entry name" value="IsoCit/isopropylmalate_DH_CS"/>
</dbReference>
<evidence type="ECO:0000313" key="8">
    <source>
        <dbReference type="EMBL" id="ADV61543.1"/>
    </source>
</evidence>
<dbReference type="KEGG" id="ipa:Isop_0954"/>
<dbReference type="Gene3D" id="3.40.718.10">
    <property type="entry name" value="Isopropylmalate Dehydrogenase"/>
    <property type="match status" value="1"/>
</dbReference>
<dbReference type="GO" id="GO:0051287">
    <property type="term" value="F:NAD binding"/>
    <property type="evidence" value="ECO:0007669"/>
    <property type="project" value="InterPro"/>
</dbReference>
<evidence type="ECO:0000256" key="4">
    <source>
        <dbReference type="ARBA" id="ARBA00023002"/>
    </source>
</evidence>
<dbReference type="HOGENOM" id="CLU_031953_0_1_0"/>
<feature type="domain" description="Isopropylmalate dehydrogenase-like" evidence="7">
    <location>
        <begin position="5"/>
        <end position="368"/>
    </location>
</feature>
<evidence type="ECO:0000259" key="7">
    <source>
        <dbReference type="SMART" id="SM01329"/>
    </source>
</evidence>
<keyword evidence="9" id="KW-1185">Reference proteome</keyword>
<sequence length="373" mass="39879">MTQLRIGVIAGDGVGPEVIKHARMALDRALEVAGSETRAVYTEYDLGADRWKRDGQTLPESDLDSMARLDAILLGAVGRPDVPPGVLERGLLLKLRFAFRQCVNLRPIKLEPGVACPLAGVGPERVDLVVVRENNEDLYVGTGGFTHKDTDDEVAIQTSVNTRRGVDRVLRYAFETARKRATVRVFAGLDAAARQAGKRGRLTLVAKTNVLTYAHDLYMRAFEAMAPAYPEIQTSYQHVDACAMRMIQTPESFDVIVTTNMFGDILTDLGAVLQGGLGMAASGNLNPDRAFPSMFEPVHGSAPDLAGQGKANPIAAILSAAMLLEHLGQEVAAGSIRRAVTQVLQQPEAPRTPDLGGTATTDQVGAAILAAIG</sequence>
<keyword evidence="4 8" id="KW-0560">Oxidoreductase</keyword>
<evidence type="ECO:0000256" key="2">
    <source>
        <dbReference type="ARBA" id="ARBA00001946"/>
    </source>
</evidence>
<organism evidence="8 9">
    <name type="scientific">Isosphaera pallida (strain ATCC 43644 / DSM 9630 / IS1B)</name>
    <dbReference type="NCBI Taxonomy" id="575540"/>
    <lineage>
        <taxon>Bacteria</taxon>
        <taxon>Pseudomonadati</taxon>
        <taxon>Planctomycetota</taxon>
        <taxon>Planctomycetia</taxon>
        <taxon>Isosphaerales</taxon>
        <taxon>Isosphaeraceae</taxon>
        <taxon>Isosphaera</taxon>
    </lineage>
</organism>
<comment type="cofactor">
    <cofactor evidence="1">
        <name>Mn(2+)</name>
        <dbReference type="ChEBI" id="CHEBI:29035"/>
    </cofactor>
</comment>
<dbReference type="RefSeq" id="WP_013563832.1">
    <property type="nucleotide sequence ID" value="NC_014962.1"/>
</dbReference>
<accession>E8R3H6</accession>
<keyword evidence="6" id="KW-0464">Manganese</keyword>
<reference key="1">
    <citation type="submission" date="2010-11" db="EMBL/GenBank/DDBJ databases">
        <title>The complete sequence of chromosome of Isophaera pallida ATCC 43644.</title>
        <authorList>
            <consortium name="US DOE Joint Genome Institute (JGI-PGF)"/>
            <person name="Lucas S."/>
            <person name="Copeland A."/>
            <person name="Lapidus A."/>
            <person name="Bruce D."/>
            <person name="Goodwin L."/>
            <person name="Pitluck S."/>
            <person name="Kyrpides N."/>
            <person name="Mavromatis K."/>
            <person name="Pagani I."/>
            <person name="Ivanova N."/>
            <person name="Saunders E."/>
            <person name="Brettin T."/>
            <person name="Detter J.C."/>
            <person name="Han C."/>
            <person name="Tapia R."/>
            <person name="Land M."/>
            <person name="Hauser L."/>
            <person name="Markowitz V."/>
            <person name="Cheng J.-F."/>
            <person name="Hugenholtz P."/>
            <person name="Woyke T."/>
            <person name="Wu D."/>
            <person name="Eisen J.A."/>
        </authorList>
    </citation>
    <scope>NUCLEOTIDE SEQUENCE</scope>
    <source>
        <strain>ATCC 43644</strain>
    </source>
</reference>
<evidence type="ECO:0000256" key="5">
    <source>
        <dbReference type="ARBA" id="ARBA00023027"/>
    </source>
</evidence>
<evidence type="ECO:0000256" key="3">
    <source>
        <dbReference type="ARBA" id="ARBA00022723"/>
    </source>
</evidence>
<dbReference type="SUPFAM" id="SSF53659">
    <property type="entry name" value="Isocitrate/Isopropylmalate dehydrogenase-like"/>
    <property type="match status" value="1"/>
</dbReference>
<dbReference type="GO" id="GO:0000287">
    <property type="term" value="F:magnesium ion binding"/>
    <property type="evidence" value="ECO:0007669"/>
    <property type="project" value="InterPro"/>
</dbReference>
<name>E8R3H6_ISOPI</name>
<gene>
    <name evidence="8" type="ordered locus">Isop_0954</name>
</gene>
<dbReference type="InParanoid" id="E8R3H6"/>
<reference evidence="8 9" key="2">
    <citation type="journal article" date="2011" name="Stand. Genomic Sci.">
        <title>Complete genome sequence of Isosphaera pallida type strain (IS1B).</title>
        <authorList>
            <consortium name="US DOE Joint Genome Institute (JGI-PGF)"/>
            <person name="Goker M."/>
            <person name="Cleland D."/>
            <person name="Saunders E."/>
            <person name="Lapidus A."/>
            <person name="Nolan M."/>
            <person name="Lucas S."/>
            <person name="Hammon N."/>
            <person name="Deshpande S."/>
            <person name="Cheng J.F."/>
            <person name="Tapia R."/>
            <person name="Han C."/>
            <person name="Goodwin L."/>
            <person name="Pitluck S."/>
            <person name="Liolios K."/>
            <person name="Pagani I."/>
            <person name="Ivanova N."/>
            <person name="Mavromatis K."/>
            <person name="Pati A."/>
            <person name="Chen A."/>
            <person name="Palaniappan K."/>
            <person name="Land M."/>
            <person name="Hauser L."/>
            <person name="Chang Y.J."/>
            <person name="Jeffries C.D."/>
            <person name="Detter J.C."/>
            <person name="Beck B."/>
            <person name="Woyke T."/>
            <person name="Bristow J."/>
            <person name="Eisen J.A."/>
            <person name="Markowitz V."/>
            <person name="Hugenholtz P."/>
            <person name="Kyrpides N.C."/>
            <person name="Klenk H.P."/>
        </authorList>
    </citation>
    <scope>NUCLEOTIDE SEQUENCE [LARGE SCALE GENOMIC DNA]</scope>
    <source>
        <strain evidence="9">ATCC 43644 / DSM 9630 / IS1B</strain>
    </source>
</reference>
<dbReference type="Proteomes" id="UP000008631">
    <property type="component" value="Chromosome"/>
</dbReference>
<protein>
    <submittedName>
        <fullName evidence="8">3-isopropylmalate dehydrogenase</fullName>
        <ecNumber evidence="8">1.1.1.85</ecNumber>
    </submittedName>
</protein>
<dbReference type="eggNOG" id="COG0473">
    <property type="taxonomic scope" value="Bacteria"/>
</dbReference>
<keyword evidence="5" id="KW-0520">NAD</keyword>
<dbReference type="FunCoup" id="E8R3H6">
    <property type="interactions" value="159"/>
</dbReference>
<keyword evidence="3" id="KW-0479">Metal-binding</keyword>
<dbReference type="PROSITE" id="PS00470">
    <property type="entry name" value="IDH_IMDH"/>
    <property type="match status" value="1"/>
</dbReference>
<proteinExistence type="predicted"/>
<dbReference type="SMART" id="SM01329">
    <property type="entry name" value="Iso_dh"/>
    <property type="match status" value="1"/>
</dbReference>